<evidence type="ECO:0000313" key="4">
    <source>
        <dbReference type="EMBL" id="GAA3910260.1"/>
    </source>
</evidence>
<dbReference type="InterPro" id="IPR007791">
    <property type="entry name" value="DjlA_N"/>
</dbReference>
<dbReference type="InterPro" id="IPR029024">
    <property type="entry name" value="TerB-like"/>
</dbReference>
<dbReference type="PANTHER" id="PTHR24074">
    <property type="entry name" value="CO-CHAPERONE PROTEIN DJLA"/>
    <property type="match status" value="1"/>
</dbReference>
<keyword evidence="5" id="KW-1185">Reference proteome</keyword>
<feature type="domain" description="J" evidence="3">
    <location>
        <begin position="198"/>
        <end position="266"/>
    </location>
</feature>
<dbReference type="InterPro" id="IPR050817">
    <property type="entry name" value="DjlA_DnaK_co-chaperone"/>
</dbReference>
<dbReference type="CDD" id="cd06257">
    <property type="entry name" value="DnaJ"/>
    <property type="match status" value="1"/>
</dbReference>
<evidence type="ECO:0000256" key="1">
    <source>
        <dbReference type="ARBA" id="ARBA00023186"/>
    </source>
</evidence>
<proteinExistence type="predicted"/>
<dbReference type="Pfam" id="PF05099">
    <property type="entry name" value="TerB"/>
    <property type="match status" value="1"/>
</dbReference>
<dbReference type="Pfam" id="PF00226">
    <property type="entry name" value="DnaJ"/>
    <property type="match status" value="1"/>
</dbReference>
<comment type="caution">
    <text evidence="4">The sequence shown here is derived from an EMBL/GenBank/DDBJ whole genome shotgun (WGS) entry which is preliminary data.</text>
</comment>
<keyword evidence="1" id="KW-0143">Chaperone</keyword>
<dbReference type="PRINTS" id="PR00625">
    <property type="entry name" value="JDOMAIN"/>
</dbReference>
<dbReference type="CDD" id="cd07316">
    <property type="entry name" value="terB_like_DjlA"/>
    <property type="match status" value="1"/>
</dbReference>
<sequence>MIKWFGLIIGGLMGNTFGVVALIIGSLLGYVFGVWLEKARDPLTKYRCYFARDNEAFRHLLHQSTFLMMGYLAKADGAVSKREIDMAEAVFDSFRLDERARKDAIRLFSEGKQPDFQLNAILDPLSSVAKKHRGLLRIFLEIQARIVIADGNLASGTGKAFLHIAKRLGFSARAANTILKQVKASLYQPTKVAKSLETQYSILGVASGCTEQELKLAYRRAMSAHHPDKLQSAGATDEMVQAATAQSQTIQEAYNTILASRNGSHK</sequence>
<reference evidence="5" key="1">
    <citation type="journal article" date="2019" name="Int. J. Syst. Evol. Microbiol.">
        <title>The Global Catalogue of Microorganisms (GCM) 10K type strain sequencing project: providing services to taxonomists for standard genome sequencing and annotation.</title>
        <authorList>
            <consortium name="The Broad Institute Genomics Platform"/>
            <consortium name="The Broad Institute Genome Sequencing Center for Infectious Disease"/>
            <person name="Wu L."/>
            <person name="Ma J."/>
        </authorList>
    </citation>
    <scope>NUCLEOTIDE SEQUENCE [LARGE SCALE GENOMIC DNA]</scope>
    <source>
        <strain evidence="5">JCM 17551</strain>
    </source>
</reference>
<dbReference type="PROSITE" id="PS50076">
    <property type="entry name" value="DNAJ_2"/>
    <property type="match status" value="1"/>
</dbReference>
<dbReference type="InterPro" id="IPR001623">
    <property type="entry name" value="DnaJ_domain"/>
</dbReference>
<keyword evidence="2" id="KW-0472">Membrane</keyword>
<dbReference type="RefSeq" id="WP_344794376.1">
    <property type="nucleotide sequence ID" value="NZ_BAABBN010000002.1"/>
</dbReference>
<organism evidence="4 5">
    <name type="scientific">Litoribacillus peritrichatus</name>
    <dbReference type="NCBI Taxonomy" id="718191"/>
    <lineage>
        <taxon>Bacteria</taxon>
        <taxon>Pseudomonadati</taxon>
        <taxon>Pseudomonadota</taxon>
        <taxon>Gammaproteobacteria</taxon>
        <taxon>Oceanospirillales</taxon>
        <taxon>Oceanospirillaceae</taxon>
        <taxon>Litoribacillus</taxon>
    </lineage>
</organism>
<dbReference type="EMBL" id="BAABBN010000002">
    <property type="protein sequence ID" value="GAA3910260.1"/>
    <property type="molecule type" value="Genomic_DNA"/>
</dbReference>
<accession>A0ABP7LX27</accession>
<evidence type="ECO:0000313" key="5">
    <source>
        <dbReference type="Proteomes" id="UP001501565"/>
    </source>
</evidence>
<dbReference type="Proteomes" id="UP001501565">
    <property type="component" value="Unassembled WGS sequence"/>
</dbReference>
<name>A0ABP7LX27_9GAMM</name>
<dbReference type="InterPro" id="IPR036869">
    <property type="entry name" value="J_dom_sf"/>
</dbReference>
<evidence type="ECO:0000259" key="3">
    <source>
        <dbReference type="PROSITE" id="PS50076"/>
    </source>
</evidence>
<keyword evidence="2" id="KW-0812">Transmembrane</keyword>
<dbReference type="SMART" id="SM00271">
    <property type="entry name" value="DnaJ"/>
    <property type="match status" value="1"/>
</dbReference>
<dbReference type="Gene3D" id="1.10.3680.10">
    <property type="entry name" value="TerB-like"/>
    <property type="match status" value="1"/>
</dbReference>
<protein>
    <submittedName>
        <fullName evidence="4">Co-chaperone DjlA</fullName>
    </submittedName>
</protein>
<feature type="transmembrane region" description="Helical" evidence="2">
    <location>
        <begin position="12"/>
        <end position="36"/>
    </location>
</feature>
<evidence type="ECO:0000256" key="2">
    <source>
        <dbReference type="SAM" id="Phobius"/>
    </source>
</evidence>
<keyword evidence="2" id="KW-1133">Transmembrane helix</keyword>
<gene>
    <name evidence="4" type="primary">djlA</name>
    <name evidence="4" type="ORF">GCM10022277_01160</name>
</gene>
<dbReference type="NCBIfam" id="NF006948">
    <property type="entry name" value="PRK09430.1"/>
    <property type="match status" value="1"/>
</dbReference>
<dbReference type="Gene3D" id="1.10.287.110">
    <property type="entry name" value="DnaJ domain"/>
    <property type="match status" value="1"/>
</dbReference>
<dbReference type="SUPFAM" id="SSF46565">
    <property type="entry name" value="Chaperone J-domain"/>
    <property type="match status" value="1"/>
</dbReference>